<dbReference type="InterPro" id="IPR042120">
    <property type="entry name" value="MutL_C_dimsub"/>
</dbReference>
<feature type="domain" description="DNA mismatch repair protein S5" evidence="8">
    <location>
        <begin position="208"/>
        <end position="326"/>
    </location>
</feature>
<dbReference type="InterPro" id="IPR037198">
    <property type="entry name" value="MutL_C_sf"/>
</dbReference>
<dbReference type="HAMAP" id="MF_00149">
    <property type="entry name" value="DNA_mis_repair"/>
    <property type="match status" value="1"/>
</dbReference>
<dbReference type="SUPFAM" id="SSF118116">
    <property type="entry name" value="DNA mismatch repair protein MutL"/>
    <property type="match status" value="1"/>
</dbReference>
<evidence type="ECO:0000256" key="5">
    <source>
        <dbReference type="ARBA" id="ARBA00056874"/>
    </source>
</evidence>
<evidence type="ECO:0000256" key="4">
    <source>
        <dbReference type="ARBA" id="ARBA00023204"/>
    </source>
</evidence>
<sequence length="581" mass="64892">MKKIQVLDEQTINQIAAGEVVENPASVVKELAENSLDAGATEITAEIRAGGRQLIRITDNGAGMSGEDALLSLERHATSKIRGIEDLYDVYTMGFRGEAVPSIASISKLTILTRSVEEKKGTLIYVEGGKLLKNCPVERDPGTTMEVDSLFFNVPVRKKFQRSPTYDSNEVLKVLSMLALTRPDVKFTLISQGKTLLKATQGDFKRRIEEVLGKEFSCGLCPLSFEKEGIKLEGFVGLPYYNRHNRTGQYLFINGRAVFSPLISFAVKEGYGTAMGTHRYPVFVLRLSIPGSLVDVNVHPQKKEVRLRQEQQFKQLIAEAVEKALSHEILPETTVETPLPFTYSPSLASLPDKVSIEERFYTTEDSAIDFKEWMIREAESEPVETPKTAPLFPQESADAPPSVLATVPGFILVQTSKEKLYWVSARNAHARVLYEALDKNYLPATQIQQLLIPLNFDFSPIEAAAIREHLEILEKWGLGIKEFGRNSFAIDAIPRLWDETKLEDLLHSIAKEAAETSKPERKLFVQTVVNSAFAKDQMLSQAQAQALINQLHQSKNHRFCPLGKPTAAEILEEEIAKLFQT</sequence>
<gene>
    <name evidence="6 9" type="primary">mutL</name>
    <name evidence="9" type="ORF">WCH_AF03880</name>
</gene>
<dbReference type="InterPro" id="IPR014790">
    <property type="entry name" value="MutL_C"/>
</dbReference>
<protein>
    <recommendedName>
        <fullName evidence="2 6">DNA mismatch repair protein MutL</fullName>
    </recommendedName>
</protein>
<organism evidence="9">
    <name type="scientific">Waddlia chondrophila 2032/99</name>
    <dbReference type="NCBI Taxonomy" id="765953"/>
    <lineage>
        <taxon>Bacteria</taxon>
        <taxon>Pseudomonadati</taxon>
        <taxon>Chlamydiota</taxon>
        <taxon>Chlamydiia</taxon>
        <taxon>Parachlamydiales</taxon>
        <taxon>Waddliaceae</taxon>
        <taxon>Waddlia</taxon>
    </lineage>
</organism>
<comment type="similarity">
    <text evidence="1 6">Belongs to the DNA mismatch repair MutL/HexB family.</text>
</comment>
<dbReference type="SUPFAM" id="SSF55874">
    <property type="entry name" value="ATPase domain of HSP90 chaperone/DNA topoisomerase II/histidine kinase"/>
    <property type="match status" value="1"/>
</dbReference>
<dbReference type="CDD" id="cd16926">
    <property type="entry name" value="HATPase_MutL-MLH-PMS-like"/>
    <property type="match status" value="1"/>
</dbReference>
<dbReference type="Gene3D" id="3.30.230.10">
    <property type="match status" value="1"/>
</dbReference>
<dbReference type="PANTHER" id="PTHR10073">
    <property type="entry name" value="DNA MISMATCH REPAIR PROTEIN MLH, PMS, MUTL"/>
    <property type="match status" value="1"/>
</dbReference>
<dbReference type="InterPro" id="IPR042121">
    <property type="entry name" value="MutL_C_regsub"/>
</dbReference>
<dbReference type="GO" id="GO:0006298">
    <property type="term" value="P:mismatch repair"/>
    <property type="evidence" value="ECO:0007669"/>
    <property type="project" value="UniProtKB-UniRule"/>
</dbReference>
<dbReference type="PANTHER" id="PTHR10073:SF12">
    <property type="entry name" value="DNA MISMATCH REPAIR PROTEIN MLH1"/>
    <property type="match status" value="1"/>
</dbReference>
<dbReference type="NCBIfam" id="TIGR00585">
    <property type="entry name" value="mutl"/>
    <property type="match status" value="1"/>
</dbReference>
<dbReference type="InterPro" id="IPR014721">
    <property type="entry name" value="Ribsml_uS5_D2-typ_fold_subgr"/>
</dbReference>
<dbReference type="InterPro" id="IPR013507">
    <property type="entry name" value="DNA_mismatch_S5_2-like"/>
</dbReference>
<dbReference type="Pfam" id="PF01119">
    <property type="entry name" value="DNA_mis_repair"/>
    <property type="match status" value="1"/>
</dbReference>
<proteinExistence type="inferred from homology"/>
<evidence type="ECO:0000259" key="8">
    <source>
        <dbReference type="SMART" id="SM01340"/>
    </source>
</evidence>
<evidence type="ECO:0000256" key="6">
    <source>
        <dbReference type="HAMAP-Rule" id="MF_00149"/>
    </source>
</evidence>
<dbReference type="Gene3D" id="3.30.565.10">
    <property type="entry name" value="Histidine kinase-like ATPase, C-terminal domain"/>
    <property type="match status" value="1"/>
</dbReference>
<dbReference type="GO" id="GO:0032300">
    <property type="term" value="C:mismatch repair complex"/>
    <property type="evidence" value="ECO:0007669"/>
    <property type="project" value="InterPro"/>
</dbReference>
<dbReference type="Gene3D" id="3.30.1540.20">
    <property type="entry name" value="MutL, C-terminal domain, dimerisation subdomain"/>
    <property type="match status" value="1"/>
</dbReference>
<keyword evidence="4 6" id="KW-0234">DNA repair</keyword>
<dbReference type="Gene3D" id="3.30.1370.100">
    <property type="entry name" value="MutL, C-terminal domain, regulatory subdomain"/>
    <property type="match status" value="1"/>
</dbReference>
<dbReference type="GO" id="GO:0140664">
    <property type="term" value="F:ATP-dependent DNA damage sensor activity"/>
    <property type="evidence" value="ECO:0007669"/>
    <property type="project" value="InterPro"/>
</dbReference>
<dbReference type="SMART" id="SM00853">
    <property type="entry name" value="MutL_C"/>
    <property type="match status" value="1"/>
</dbReference>
<accession>F8LB06</accession>
<dbReference type="GO" id="GO:0016887">
    <property type="term" value="F:ATP hydrolysis activity"/>
    <property type="evidence" value="ECO:0007669"/>
    <property type="project" value="InterPro"/>
</dbReference>
<dbReference type="GO" id="GO:0030983">
    <property type="term" value="F:mismatched DNA binding"/>
    <property type="evidence" value="ECO:0007669"/>
    <property type="project" value="InterPro"/>
</dbReference>
<dbReference type="Pfam" id="PF13589">
    <property type="entry name" value="HATPase_c_3"/>
    <property type="match status" value="1"/>
</dbReference>
<dbReference type="SUPFAM" id="SSF54211">
    <property type="entry name" value="Ribosomal protein S5 domain 2-like"/>
    <property type="match status" value="1"/>
</dbReference>
<evidence type="ECO:0000256" key="1">
    <source>
        <dbReference type="ARBA" id="ARBA00006082"/>
    </source>
</evidence>
<dbReference type="InterPro" id="IPR002099">
    <property type="entry name" value="MutL/Mlh/PMS"/>
</dbReference>
<keyword evidence="3 6" id="KW-0227">DNA damage</keyword>
<dbReference type="InterPro" id="IPR020667">
    <property type="entry name" value="DNA_mismatch_repair_MutL"/>
</dbReference>
<evidence type="ECO:0000259" key="7">
    <source>
        <dbReference type="SMART" id="SM00853"/>
    </source>
</evidence>
<comment type="function">
    <text evidence="5 6">This protein is involved in the repair of mismatches in DNA. It is required for dam-dependent methyl-directed DNA mismatch repair. May act as a 'molecular matchmaker', a protein that promotes the formation of a stable complex between two or more DNA-binding proteins in an ATP-dependent manner without itself being part of a final effector complex.</text>
</comment>
<dbReference type="CDD" id="cd00782">
    <property type="entry name" value="MutL_Trans"/>
    <property type="match status" value="1"/>
</dbReference>
<dbReference type="InterPro" id="IPR038973">
    <property type="entry name" value="MutL/Mlh/Pms-like"/>
</dbReference>
<dbReference type="Pfam" id="PF08676">
    <property type="entry name" value="MutL_C"/>
    <property type="match status" value="1"/>
</dbReference>
<evidence type="ECO:0000256" key="3">
    <source>
        <dbReference type="ARBA" id="ARBA00022763"/>
    </source>
</evidence>
<dbReference type="InterPro" id="IPR020568">
    <property type="entry name" value="Ribosomal_Su5_D2-typ_SF"/>
</dbReference>
<name>F8LB06_9BACT</name>
<dbReference type="AlphaFoldDB" id="F8LB06"/>
<dbReference type="GO" id="GO:0005524">
    <property type="term" value="F:ATP binding"/>
    <property type="evidence" value="ECO:0007669"/>
    <property type="project" value="InterPro"/>
</dbReference>
<dbReference type="FunFam" id="3.30.565.10:FF:000003">
    <property type="entry name" value="DNA mismatch repair endonuclease MutL"/>
    <property type="match status" value="1"/>
</dbReference>
<reference evidence="9" key="1">
    <citation type="submission" date="2011-05" db="EMBL/GenBank/DDBJ databases">
        <title>Unity in variety -- the pan-genome of the Chlamydiae.</title>
        <authorList>
            <person name="Collingro A."/>
            <person name="Tischler P."/>
            <person name="Weinmaier T."/>
            <person name="Penz T."/>
            <person name="Heinz E."/>
            <person name="Brunham R.C."/>
            <person name="Read T.D."/>
            <person name="Bavoil P.M."/>
            <person name="Sachse K."/>
            <person name="Kahane S."/>
            <person name="Friedman M.G."/>
            <person name="Rattei T."/>
            <person name="Myers G.S.A."/>
            <person name="Horn M."/>
        </authorList>
    </citation>
    <scope>NUCLEOTIDE SEQUENCE</scope>
    <source>
        <strain evidence="9">2032/99</strain>
    </source>
</reference>
<feature type="domain" description="MutL C-terminal dimerisation" evidence="7">
    <location>
        <begin position="403"/>
        <end position="539"/>
    </location>
</feature>
<evidence type="ECO:0000313" key="9">
    <source>
        <dbReference type="EMBL" id="CCB90670.1"/>
    </source>
</evidence>
<evidence type="ECO:0000256" key="2">
    <source>
        <dbReference type="ARBA" id="ARBA00021975"/>
    </source>
</evidence>
<dbReference type="SMART" id="SM01340">
    <property type="entry name" value="DNA_mis_repair"/>
    <property type="match status" value="1"/>
</dbReference>
<dbReference type="InterPro" id="IPR036890">
    <property type="entry name" value="HATPase_C_sf"/>
</dbReference>
<dbReference type="EMBL" id="FR872633">
    <property type="protein sequence ID" value="CCB90670.1"/>
    <property type="molecule type" value="Genomic_DNA"/>
</dbReference>